<dbReference type="GO" id="GO:0003899">
    <property type="term" value="F:DNA-directed RNA polymerase activity"/>
    <property type="evidence" value="ECO:0007669"/>
    <property type="project" value="UniProtKB-EC"/>
</dbReference>
<dbReference type="PANTHER" id="PTHR10102">
    <property type="entry name" value="DNA-DIRECTED RNA POLYMERASE, MITOCHONDRIAL"/>
    <property type="match status" value="1"/>
</dbReference>
<proteinExistence type="predicted"/>
<dbReference type="GO" id="GO:0034245">
    <property type="term" value="C:mitochondrial DNA-directed RNA polymerase complex"/>
    <property type="evidence" value="ECO:0007669"/>
    <property type="project" value="TreeGrafter"/>
</dbReference>
<evidence type="ECO:0000313" key="1">
    <source>
        <dbReference type="EMBL" id="KAF5184765.1"/>
    </source>
</evidence>
<dbReference type="GO" id="GO:0003677">
    <property type="term" value="F:DNA binding"/>
    <property type="evidence" value="ECO:0007669"/>
    <property type="project" value="InterPro"/>
</dbReference>
<gene>
    <name evidence="1" type="ORF">FRX31_025649</name>
</gene>
<reference evidence="1 2" key="1">
    <citation type="submission" date="2020-06" db="EMBL/GenBank/DDBJ databases">
        <title>Transcriptomic and genomic resources for Thalictrum thalictroides and T. hernandezii: Facilitating candidate gene discovery in an emerging model plant lineage.</title>
        <authorList>
            <person name="Arias T."/>
            <person name="Riano-Pachon D.M."/>
            <person name="Di Stilio V.S."/>
        </authorList>
    </citation>
    <scope>NUCLEOTIDE SEQUENCE [LARGE SCALE GENOMIC DNA]</scope>
    <source>
        <strain evidence="2">cv. WT478/WT964</strain>
        <tissue evidence="1">Leaves</tissue>
    </source>
</reference>
<organism evidence="1 2">
    <name type="scientific">Thalictrum thalictroides</name>
    <name type="common">Rue-anemone</name>
    <name type="synonym">Anemone thalictroides</name>
    <dbReference type="NCBI Taxonomy" id="46969"/>
    <lineage>
        <taxon>Eukaryota</taxon>
        <taxon>Viridiplantae</taxon>
        <taxon>Streptophyta</taxon>
        <taxon>Embryophyta</taxon>
        <taxon>Tracheophyta</taxon>
        <taxon>Spermatophyta</taxon>
        <taxon>Magnoliopsida</taxon>
        <taxon>Ranunculales</taxon>
        <taxon>Ranunculaceae</taxon>
        <taxon>Thalictroideae</taxon>
        <taxon>Thalictrum</taxon>
    </lineage>
</organism>
<dbReference type="AlphaFoldDB" id="A0A7J6VKS9"/>
<dbReference type="OrthoDB" id="1722225at2759"/>
<dbReference type="InterPro" id="IPR043502">
    <property type="entry name" value="DNA/RNA_pol_sf"/>
</dbReference>
<comment type="caution">
    <text evidence="1">The sequence shown here is derived from an EMBL/GenBank/DDBJ whole genome shotgun (WGS) entry which is preliminary data.</text>
</comment>
<dbReference type="SUPFAM" id="SSF56672">
    <property type="entry name" value="DNA/RNA polymerases"/>
    <property type="match status" value="1"/>
</dbReference>
<dbReference type="EMBL" id="JABWDY010031624">
    <property type="protein sequence ID" value="KAF5184765.1"/>
    <property type="molecule type" value="Genomic_DNA"/>
</dbReference>
<accession>A0A7J6VKS9</accession>
<protein>
    <recommendedName>
        <fullName evidence="3">DNA-directed RNA polymerase</fullName>
    </recommendedName>
</protein>
<dbReference type="PANTHER" id="PTHR10102:SF8">
    <property type="entry name" value="DNA-DIRECTED RNA POLYMERASE-RELATED"/>
    <property type="match status" value="1"/>
</dbReference>
<name>A0A7J6VKS9_THATH</name>
<evidence type="ECO:0000313" key="2">
    <source>
        <dbReference type="Proteomes" id="UP000554482"/>
    </source>
</evidence>
<sequence length="429" mass="49781">MVGSTDTSRKDGDIKQIKYVIGSKLLEFMIERKLIYIENITADDKKAVVKEKGKGYLESNLFAVCNFDLNLIPLNLNLPMVCKPLNWEHITEKEFFFDFEEKSKPFMLSDMVGGYLSCPNLDIYNCFNFKSSLDNSRFSLLSSRNLNNFNIELDGSKYKEMCDILNGLQKQGFKINKNILEFIKNNRATLEKEGLLMPGILAHVNLKKAYDLTRKSFFLNKDIDNVYSLDVLLKELANRVQTARYEDLIIRLASAYEDFVFYLPAFMDFRGRIYRSGILHFHERDLAKSLIVFANNHQEESNLSAKDIVASSAAFKYKKFYLYDDALQWYKEKQSLINASDESLISFAKEASDPFQFIAKVLCYDRVQEYNRVPITQDAAASAYQIMSYLLLNEEMARRTNLIPNPDGKIQDVYMYLLHDFKVFLHNNT</sequence>
<keyword evidence="2" id="KW-1185">Reference proteome</keyword>
<evidence type="ECO:0008006" key="3">
    <source>
        <dbReference type="Google" id="ProtNLM"/>
    </source>
</evidence>
<dbReference type="GO" id="GO:0006390">
    <property type="term" value="P:mitochondrial transcription"/>
    <property type="evidence" value="ECO:0007669"/>
    <property type="project" value="TreeGrafter"/>
</dbReference>
<dbReference type="InterPro" id="IPR002092">
    <property type="entry name" value="DNA-dir_Rpol_phage-type"/>
</dbReference>
<dbReference type="Proteomes" id="UP000554482">
    <property type="component" value="Unassembled WGS sequence"/>
</dbReference>